<name>A0A7K1GAL0_9FLAO</name>
<dbReference type="SUPFAM" id="SSF52172">
    <property type="entry name" value="CheY-like"/>
    <property type="match status" value="1"/>
</dbReference>
<dbReference type="PANTHER" id="PTHR44520:SF2">
    <property type="entry name" value="RESPONSE REGULATOR RCP1"/>
    <property type="match status" value="1"/>
</dbReference>
<proteinExistence type="predicted"/>
<protein>
    <submittedName>
        <fullName evidence="3">Response regulator</fullName>
    </submittedName>
</protein>
<dbReference type="Pfam" id="PF00072">
    <property type="entry name" value="Response_reg"/>
    <property type="match status" value="1"/>
</dbReference>
<organism evidence="3 4">
    <name type="scientific">Winogradskyella ouciana</name>
    <dbReference type="NCBI Taxonomy" id="2608631"/>
    <lineage>
        <taxon>Bacteria</taxon>
        <taxon>Pseudomonadati</taxon>
        <taxon>Bacteroidota</taxon>
        <taxon>Flavobacteriia</taxon>
        <taxon>Flavobacteriales</taxon>
        <taxon>Flavobacteriaceae</taxon>
        <taxon>Winogradskyella</taxon>
    </lineage>
</organism>
<reference evidence="3 4" key="1">
    <citation type="submission" date="2019-11" db="EMBL/GenBank/DDBJ databases">
        <title>Winogradskyella ouciana sp. nov., isolated from the hadal seawater of the Mariana Trench.</title>
        <authorList>
            <person name="Liu R."/>
        </authorList>
    </citation>
    <scope>NUCLEOTIDE SEQUENCE [LARGE SCALE GENOMIC DNA]</scope>
    <source>
        <strain evidence="3 4">ZXX205</strain>
    </source>
</reference>
<evidence type="ECO:0000259" key="2">
    <source>
        <dbReference type="PROSITE" id="PS50110"/>
    </source>
</evidence>
<keyword evidence="4" id="KW-1185">Reference proteome</keyword>
<gene>
    <name evidence="3" type="ORF">F1003_05305</name>
</gene>
<dbReference type="EMBL" id="WJYA01000004">
    <property type="protein sequence ID" value="MTE26346.1"/>
    <property type="molecule type" value="Genomic_DNA"/>
</dbReference>
<evidence type="ECO:0000256" key="1">
    <source>
        <dbReference type="PROSITE-ProRule" id="PRU00169"/>
    </source>
</evidence>
<feature type="domain" description="Response regulatory" evidence="2">
    <location>
        <begin position="4"/>
        <end position="135"/>
    </location>
</feature>
<sequence>MISNIMLIDDNKIDLFICKKIIEKYDPEIKTRNFTNGISALNYLKLCRLSSKSKTLLPPDLILLDINMPQMNGFQFIEELKKQELNLAQLPKIYMLSSSLYPEDILNADNNPYCSGYLNKPLTVEGFSSICNTASNSKRFRGSYLKLI</sequence>
<dbReference type="Proteomes" id="UP000447545">
    <property type="component" value="Unassembled WGS sequence"/>
</dbReference>
<comment type="caution">
    <text evidence="3">The sequence shown here is derived from an EMBL/GenBank/DDBJ whole genome shotgun (WGS) entry which is preliminary data.</text>
</comment>
<evidence type="ECO:0000313" key="4">
    <source>
        <dbReference type="Proteomes" id="UP000447545"/>
    </source>
</evidence>
<dbReference type="GO" id="GO:0000160">
    <property type="term" value="P:phosphorelay signal transduction system"/>
    <property type="evidence" value="ECO:0007669"/>
    <property type="project" value="InterPro"/>
</dbReference>
<dbReference type="InterPro" id="IPR052893">
    <property type="entry name" value="TCS_response_regulator"/>
</dbReference>
<accession>A0A7K1GAL0</accession>
<dbReference type="InterPro" id="IPR011006">
    <property type="entry name" value="CheY-like_superfamily"/>
</dbReference>
<dbReference type="Gene3D" id="3.40.50.2300">
    <property type="match status" value="1"/>
</dbReference>
<keyword evidence="1" id="KW-0597">Phosphoprotein</keyword>
<dbReference type="SMART" id="SM00448">
    <property type="entry name" value="REC"/>
    <property type="match status" value="1"/>
</dbReference>
<dbReference type="InterPro" id="IPR001789">
    <property type="entry name" value="Sig_transdc_resp-reg_receiver"/>
</dbReference>
<dbReference type="AlphaFoldDB" id="A0A7K1GAL0"/>
<dbReference type="PANTHER" id="PTHR44520">
    <property type="entry name" value="RESPONSE REGULATOR RCP1-RELATED"/>
    <property type="match status" value="1"/>
</dbReference>
<evidence type="ECO:0000313" key="3">
    <source>
        <dbReference type="EMBL" id="MTE26346.1"/>
    </source>
</evidence>
<feature type="modified residue" description="4-aspartylphosphate" evidence="1">
    <location>
        <position position="65"/>
    </location>
</feature>
<dbReference type="PROSITE" id="PS50110">
    <property type="entry name" value="RESPONSE_REGULATORY"/>
    <property type="match status" value="1"/>
</dbReference>
<dbReference type="RefSeq" id="WP_155088178.1">
    <property type="nucleotide sequence ID" value="NZ_WJYA01000004.1"/>
</dbReference>